<comment type="caution">
    <text evidence="1">The sequence shown here is derived from an EMBL/GenBank/DDBJ whole genome shotgun (WGS) entry which is preliminary data.</text>
</comment>
<keyword evidence="2" id="KW-1185">Reference proteome</keyword>
<proteinExistence type="predicted"/>
<protein>
    <submittedName>
        <fullName evidence="1">Uncharacterized protein</fullName>
    </submittedName>
</protein>
<dbReference type="VEuPathDB" id="FungiDB:ACJ73_02022"/>
<dbReference type="Proteomes" id="UP000242791">
    <property type="component" value="Unassembled WGS sequence"/>
</dbReference>
<accession>A0A1J9QCL6</accession>
<dbReference type="EMBL" id="LGTZ01000202">
    <property type="protein sequence ID" value="OJD26598.1"/>
    <property type="molecule type" value="Genomic_DNA"/>
</dbReference>
<reference evidence="1 2" key="1">
    <citation type="submission" date="2015-08" db="EMBL/GenBank/DDBJ databases">
        <title>Emmonsia species relationships and genome sequence.</title>
        <authorList>
            <person name="Cuomo C.A."/>
            <person name="Schwartz I.S."/>
            <person name="Kenyon C."/>
            <person name="De Hoog G.S."/>
            <person name="Govender N.P."/>
            <person name="Botha A."/>
            <person name="Moreno L."/>
            <person name="De Vries M."/>
            <person name="Munoz J.F."/>
            <person name="Stielow J.B."/>
        </authorList>
    </citation>
    <scope>NUCLEOTIDE SEQUENCE [LARGE SCALE GENOMIC DNA]</scope>
    <source>
        <strain evidence="1 2">EI222</strain>
    </source>
</reference>
<evidence type="ECO:0000313" key="2">
    <source>
        <dbReference type="Proteomes" id="UP000242791"/>
    </source>
</evidence>
<gene>
    <name evidence="1" type="ORF">ACJ73_02022</name>
</gene>
<organism evidence="1 2">
    <name type="scientific">Blastomyces percursus</name>
    <dbReference type="NCBI Taxonomy" id="1658174"/>
    <lineage>
        <taxon>Eukaryota</taxon>
        <taxon>Fungi</taxon>
        <taxon>Dikarya</taxon>
        <taxon>Ascomycota</taxon>
        <taxon>Pezizomycotina</taxon>
        <taxon>Eurotiomycetes</taxon>
        <taxon>Eurotiomycetidae</taxon>
        <taxon>Onygenales</taxon>
        <taxon>Ajellomycetaceae</taxon>
        <taxon>Blastomyces</taxon>
    </lineage>
</organism>
<dbReference type="OrthoDB" id="4207238at2759"/>
<name>A0A1J9QCL6_9EURO</name>
<sequence length="175" mass="19843">MVDINEKVRVIASGIADMPQQNSYAGIKGPTARRSCRSCFIDDKNRPNLDYDLRNNGRFHHHMQHHRSKLNDLPNPIHREQMCQDRLDFTLITGKLCLVAAWSARILPNVADIPFSSRLESFAVADYSSQEVSASRTRPSLNHYTSCLAVWAERGLAQPASQSSRPFLRFFSAQN</sequence>
<evidence type="ECO:0000313" key="1">
    <source>
        <dbReference type="EMBL" id="OJD26598.1"/>
    </source>
</evidence>
<dbReference type="AlphaFoldDB" id="A0A1J9QCL6"/>